<dbReference type="InterPro" id="IPR052488">
    <property type="entry name" value="DMBX_homeobox"/>
</dbReference>
<dbReference type="FunFam" id="1.10.10.60:FF:000551">
    <property type="entry name" value="Predicted protein"/>
    <property type="match status" value="1"/>
</dbReference>
<proteinExistence type="inferred from homology"/>
<comment type="caution">
    <text evidence="7">The sequence shown here is derived from an EMBL/GenBank/DDBJ whole genome shotgun (WGS) entry which is preliminary data.</text>
</comment>
<evidence type="ECO:0000256" key="3">
    <source>
        <dbReference type="ARBA" id="ARBA00023155"/>
    </source>
</evidence>
<sequence length="204" mass="23420">MASTSSYAIVNLLKPSTKPSENAVSQTATPSTKALHLAEKLAEIILEAKCGVGREHQNCKRRTRTAFTSHQLMTLENVFLQTHYPDICMRENLARCMNLVESKIQVWFKNRRAKNRKERKNSEKTLFASQRYYPSMNKSWISAVNDQSLIKYSYDPQRPQVFPVTRPRAVNPHGQTWCPPCCSCCAAGVPLRRIDEEDEFYLSF</sequence>
<reference evidence="7" key="1">
    <citation type="submission" date="2020-04" db="EMBL/GenBank/DDBJ databases">
        <authorList>
            <person name="Alioto T."/>
            <person name="Alioto T."/>
            <person name="Gomez Garrido J."/>
        </authorList>
    </citation>
    <scope>NUCLEOTIDE SEQUENCE</scope>
    <source>
        <strain evidence="7">A484AB</strain>
    </source>
</reference>
<dbReference type="PANTHER" id="PTHR46639">
    <property type="entry name" value="DIENCEPHALON/MESENCEPHALON HOMEOBOX PROTEIN 1"/>
    <property type="match status" value="1"/>
</dbReference>
<organism evidence="7 8">
    <name type="scientific">Paramuricea clavata</name>
    <name type="common">Red gorgonian</name>
    <name type="synonym">Violescent sea-whip</name>
    <dbReference type="NCBI Taxonomy" id="317549"/>
    <lineage>
        <taxon>Eukaryota</taxon>
        <taxon>Metazoa</taxon>
        <taxon>Cnidaria</taxon>
        <taxon>Anthozoa</taxon>
        <taxon>Octocorallia</taxon>
        <taxon>Malacalcyonacea</taxon>
        <taxon>Plexauridae</taxon>
        <taxon>Paramuricea</taxon>
    </lineage>
</organism>
<evidence type="ECO:0000256" key="6">
    <source>
        <dbReference type="RuleBase" id="RU000682"/>
    </source>
</evidence>
<dbReference type="SMART" id="SM00389">
    <property type="entry name" value="HOX"/>
    <property type="match status" value="1"/>
</dbReference>
<feature type="DNA-binding region" description="Homeobox" evidence="5">
    <location>
        <begin position="60"/>
        <end position="119"/>
    </location>
</feature>
<keyword evidence="3 5" id="KW-0371">Homeobox</keyword>
<gene>
    <name evidence="7" type="ORF">PACLA_8A034203</name>
</gene>
<comment type="similarity">
    <text evidence="1">Belongs to the paired homeobox family.</text>
</comment>
<dbReference type="InterPro" id="IPR017970">
    <property type="entry name" value="Homeobox_CS"/>
</dbReference>
<dbReference type="Gene3D" id="1.10.10.60">
    <property type="entry name" value="Homeodomain-like"/>
    <property type="match status" value="1"/>
</dbReference>
<dbReference type="InterPro" id="IPR009057">
    <property type="entry name" value="Homeodomain-like_sf"/>
</dbReference>
<dbReference type="InterPro" id="IPR001356">
    <property type="entry name" value="HD"/>
</dbReference>
<dbReference type="EMBL" id="CACRXK020005072">
    <property type="protein sequence ID" value="CAB4005013.1"/>
    <property type="molecule type" value="Genomic_DNA"/>
</dbReference>
<evidence type="ECO:0000313" key="7">
    <source>
        <dbReference type="EMBL" id="CAB4005013.1"/>
    </source>
</evidence>
<dbReference type="GO" id="GO:0005634">
    <property type="term" value="C:nucleus"/>
    <property type="evidence" value="ECO:0007669"/>
    <property type="project" value="UniProtKB-SubCell"/>
</dbReference>
<dbReference type="CDD" id="cd00086">
    <property type="entry name" value="homeodomain"/>
    <property type="match status" value="1"/>
</dbReference>
<dbReference type="GO" id="GO:0000981">
    <property type="term" value="F:DNA-binding transcription factor activity, RNA polymerase II-specific"/>
    <property type="evidence" value="ECO:0007669"/>
    <property type="project" value="InterPro"/>
</dbReference>
<dbReference type="OrthoDB" id="6159439at2759"/>
<dbReference type="SUPFAM" id="SSF46689">
    <property type="entry name" value="Homeodomain-like"/>
    <property type="match status" value="1"/>
</dbReference>
<accession>A0A7D9IEI2</accession>
<dbReference type="AlphaFoldDB" id="A0A7D9IEI2"/>
<comment type="subcellular location">
    <subcellularLocation>
        <location evidence="5 6">Nucleus</location>
    </subcellularLocation>
</comment>
<dbReference type="Pfam" id="PF00046">
    <property type="entry name" value="Homeodomain"/>
    <property type="match status" value="1"/>
</dbReference>
<keyword evidence="2 5" id="KW-0238">DNA-binding</keyword>
<dbReference type="PANTHER" id="PTHR46639:SF2">
    <property type="entry name" value="DIENCEPHALON_MESENCEPHALON HOMEOBOX PROTEIN 1"/>
    <property type="match status" value="1"/>
</dbReference>
<evidence type="ECO:0000256" key="5">
    <source>
        <dbReference type="PROSITE-ProRule" id="PRU00108"/>
    </source>
</evidence>
<name>A0A7D9IEI2_PARCT</name>
<evidence type="ECO:0000313" key="8">
    <source>
        <dbReference type="Proteomes" id="UP001152795"/>
    </source>
</evidence>
<dbReference type="Proteomes" id="UP001152795">
    <property type="component" value="Unassembled WGS sequence"/>
</dbReference>
<dbReference type="PROSITE" id="PS00027">
    <property type="entry name" value="HOMEOBOX_1"/>
    <property type="match status" value="1"/>
</dbReference>
<evidence type="ECO:0000256" key="4">
    <source>
        <dbReference type="ARBA" id="ARBA00023242"/>
    </source>
</evidence>
<evidence type="ECO:0000256" key="2">
    <source>
        <dbReference type="ARBA" id="ARBA00023125"/>
    </source>
</evidence>
<dbReference type="PROSITE" id="PS50071">
    <property type="entry name" value="HOMEOBOX_2"/>
    <property type="match status" value="1"/>
</dbReference>
<keyword evidence="4 5" id="KW-0539">Nucleus</keyword>
<evidence type="ECO:0000256" key="1">
    <source>
        <dbReference type="ARBA" id="ARBA00005733"/>
    </source>
</evidence>
<dbReference type="GO" id="GO:0000977">
    <property type="term" value="F:RNA polymerase II transcription regulatory region sequence-specific DNA binding"/>
    <property type="evidence" value="ECO:0007669"/>
    <property type="project" value="TreeGrafter"/>
</dbReference>
<keyword evidence="8" id="KW-1185">Reference proteome</keyword>
<protein>
    <submittedName>
        <fullName evidence="7">Diencephalon mesencephalon homeobox 1-A-like</fullName>
    </submittedName>
</protein>